<accession>A0A3P3W0I5</accession>
<dbReference type="PANTHER" id="PTHR23416:SF23">
    <property type="entry name" value="ACETYLTRANSFERASE C18B11.09C-RELATED"/>
    <property type="match status" value="1"/>
</dbReference>
<evidence type="ECO:0000313" key="4">
    <source>
        <dbReference type="Proteomes" id="UP000271937"/>
    </source>
</evidence>
<keyword evidence="4" id="KW-1185">Reference proteome</keyword>
<dbReference type="EMBL" id="RQVR01000024">
    <property type="protein sequence ID" value="RRJ88500.1"/>
    <property type="molecule type" value="Genomic_DNA"/>
</dbReference>
<gene>
    <name evidence="3" type="ORF">EG849_14450</name>
</gene>
<evidence type="ECO:0000256" key="2">
    <source>
        <dbReference type="ARBA" id="ARBA00022679"/>
    </source>
</evidence>
<dbReference type="InterPro" id="IPR011004">
    <property type="entry name" value="Trimer_LpxA-like_sf"/>
</dbReference>
<proteinExistence type="inferred from homology"/>
<reference evidence="3 4" key="1">
    <citation type="submission" date="2018-11" db="EMBL/GenBank/DDBJ databases">
        <title>Flavobacterium sp. nov., YIM 102600 draft genome.</title>
        <authorList>
            <person name="Li G."/>
            <person name="Jiang Y."/>
        </authorList>
    </citation>
    <scope>NUCLEOTIDE SEQUENCE [LARGE SCALE GENOMIC DNA]</scope>
    <source>
        <strain evidence="3 4">YIM 102600</strain>
    </source>
</reference>
<dbReference type="Proteomes" id="UP000271937">
    <property type="component" value="Unassembled WGS sequence"/>
</dbReference>
<dbReference type="GO" id="GO:0005829">
    <property type="term" value="C:cytosol"/>
    <property type="evidence" value="ECO:0007669"/>
    <property type="project" value="TreeGrafter"/>
</dbReference>
<comment type="caution">
    <text evidence="3">The sequence shown here is derived from an EMBL/GenBank/DDBJ whole genome shotgun (WGS) entry which is preliminary data.</text>
</comment>
<protein>
    <submittedName>
        <fullName evidence="3">Antibiotic acetyltransferase</fullName>
    </submittedName>
</protein>
<dbReference type="Gene3D" id="2.160.10.10">
    <property type="entry name" value="Hexapeptide repeat proteins"/>
    <property type="match status" value="1"/>
</dbReference>
<dbReference type="SUPFAM" id="SSF51161">
    <property type="entry name" value="Trimeric LpxA-like enzymes"/>
    <property type="match status" value="1"/>
</dbReference>
<dbReference type="InterPro" id="IPR051159">
    <property type="entry name" value="Hexapeptide_acetyltransf"/>
</dbReference>
<dbReference type="InterPro" id="IPR001451">
    <property type="entry name" value="Hexapep"/>
</dbReference>
<sequence>MSNSHNYTQLSLNVKNSKLISVGNDSYGTINVESFENRRENLIIGSFVSIAPEVTFVLGGNHQTSAFSTYPLKAYFLEKFSEEDAQTKGPIVVEDEVWIGQGCMIMSGVTLGKGCIVAAGSIVTKDVSPFAIVGGNPAKFIKWRIDENLIEKRKELSLSQFEILTIKDNIDFFYEETSYDSLRKLKKIADDNK</sequence>
<dbReference type="AlphaFoldDB" id="A0A3P3W0I5"/>
<comment type="similarity">
    <text evidence="1">Belongs to the transferase hexapeptide repeat family.</text>
</comment>
<dbReference type="CDD" id="cd03349">
    <property type="entry name" value="LbH_XAT"/>
    <property type="match status" value="1"/>
</dbReference>
<dbReference type="GO" id="GO:0008374">
    <property type="term" value="F:O-acyltransferase activity"/>
    <property type="evidence" value="ECO:0007669"/>
    <property type="project" value="TreeGrafter"/>
</dbReference>
<name>A0A3P3W0I5_9FLAO</name>
<evidence type="ECO:0000313" key="3">
    <source>
        <dbReference type="EMBL" id="RRJ88500.1"/>
    </source>
</evidence>
<dbReference type="PANTHER" id="PTHR23416">
    <property type="entry name" value="SIALIC ACID SYNTHASE-RELATED"/>
    <property type="match status" value="1"/>
</dbReference>
<evidence type="ECO:0000256" key="1">
    <source>
        <dbReference type="ARBA" id="ARBA00007274"/>
    </source>
</evidence>
<keyword evidence="2 3" id="KW-0808">Transferase</keyword>
<dbReference type="Pfam" id="PF00132">
    <property type="entry name" value="Hexapep"/>
    <property type="match status" value="1"/>
</dbReference>
<dbReference type="OrthoDB" id="9814490at2"/>
<organism evidence="3 4">
    <name type="scientific">Flavobacterium macacae</name>
    <dbReference type="NCBI Taxonomy" id="2488993"/>
    <lineage>
        <taxon>Bacteria</taxon>
        <taxon>Pseudomonadati</taxon>
        <taxon>Bacteroidota</taxon>
        <taxon>Flavobacteriia</taxon>
        <taxon>Flavobacteriales</taxon>
        <taxon>Flavobacteriaceae</taxon>
        <taxon>Flavobacterium</taxon>
    </lineage>
</organism>